<name>A0A846U4L6_9MICC</name>
<feature type="transmembrane region" description="Helical" evidence="2">
    <location>
        <begin position="384"/>
        <end position="402"/>
    </location>
</feature>
<feature type="transmembrane region" description="Helical" evidence="2">
    <location>
        <begin position="92"/>
        <end position="114"/>
    </location>
</feature>
<keyword evidence="2" id="KW-0472">Membrane</keyword>
<feature type="transmembrane region" description="Helical" evidence="2">
    <location>
        <begin position="168"/>
        <end position="189"/>
    </location>
</feature>
<sequence length="450" mass="47761">MPKDTPYSPVPTDLYANPAAQYHNPAVPYHNPVLHAAVGSDQTAAPVDVFDDDPVRSLPGRHAASPTGSSSSMPVVPSPVLTLGWERRRNLVALRTVLALVFVVCLGLDLGGVAPQRPQASLLERAGELGSPAFLGQVSLGAMFVLTGILVTHFYLRRAPRMVWGNLVAQTLATLAFTVLPGVVLIALFSEIVAVSTVIKVVAAILPAWVLGCVSVAVVFRTQWAKANVTRIAPALMVVSMILAFVVGSSLSKHAPVVGTALWADPTFSWAQAVMCTTHLLSCFFAGSAVVAVGDLLLRRRTLQRFLLPVIGVVVFVVALPLAMAGLDVGPPFLALALLPAVMVPVPSLVAGRDLWIGLVLYGWPVHLMFMTLGATQWSPMGSAVLGATLALALAAVSWRYVQRPVAKRLTRCVPQSRSRTAPEPEVEQQPEGQSARFRLLAAAEGDKLA</sequence>
<comment type="caution">
    <text evidence="3">The sequence shown here is derived from an EMBL/GenBank/DDBJ whole genome shotgun (WGS) entry which is preliminary data.</text>
</comment>
<dbReference type="EMBL" id="JAAVUN010000002">
    <property type="protein sequence ID" value="NKE08676.1"/>
    <property type="molecule type" value="Genomic_DNA"/>
</dbReference>
<gene>
    <name evidence="3" type="ORF">GTW58_01670</name>
</gene>
<evidence type="ECO:0000256" key="1">
    <source>
        <dbReference type="SAM" id="MobiDB-lite"/>
    </source>
</evidence>
<evidence type="ECO:0000313" key="4">
    <source>
        <dbReference type="Proteomes" id="UP000521379"/>
    </source>
</evidence>
<feature type="transmembrane region" description="Helical" evidence="2">
    <location>
        <begin position="359"/>
        <end position="378"/>
    </location>
</feature>
<protein>
    <submittedName>
        <fullName evidence="3">Uncharacterized protein</fullName>
    </submittedName>
</protein>
<feature type="transmembrane region" description="Helical" evidence="2">
    <location>
        <begin position="134"/>
        <end position="156"/>
    </location>
</feature>
<keyword evidence="4" id="KW-1185">Reference proteome</keyword>
<feature type="transmembrane region" description="Helical" evidence="2">
    <location>
        <begin position="306"/>
        <end position="327"/>
    </location>
</feature>
<feature type="transmembrane region" description="Helical" evidence="2">
    <location>
        <begin position="201"/>
        <end position="220"/>
    </location>
</feature>
<feature type="transmembrane region" description="Helical" evidence="2">
    <location>
        <begin position="232"/>
        <end position="251"/>
    </location>
</feature>
<accession>A0A846U4L6</accession>
<evidence type="ECO:0000313" key="3">
    <source>
        <dbReference type="EMBL" id="NKE08676.1"/>
    </source>
</evidence>
<feature type="region of interest" description="Disordered" evidence="1">
    <location>
        <begin position="414"/>
        <end position="435"/>
    </location>
</feature>
<keyword evidence="2" id="KW-0812">Transmembrane</keyword>
<reference evidence="3 4" key="1">
    <citation type="submission" date="2020-02" db="EMBL/GenBank/DDBJ databases">
        <authorList>
            <person name="Sun Q."/>
        </authorList>
    </citation>
    <scope>NUCLEOTIDE SEQUENCE [LARGE SCALE GENOMIC DNA]</scope>
    <source>
        <strain evidence="3 4">YIM 13062</strain>
    </source>
</reference>
<dbReference type="Proteomes" id="UP000521379">
    <property type="component" value="Unassembled WGS sequence"/>
</dbReference>
<proteinExistence type="predicted"/>
<feature type="region of interest" description="Disordered" evidence="1">
    <location>
        <begin position="48"/>
        <end position="73"/>
    </location>
</feature>
<dbReference type="AlphaFoldDB" id="A0A846U4L6"/>
<feature type="transmembrane region" description="Helical" evidence="2">
    <location>
        <begin position="271"/>
        <end position="294"/>
    </location>
</feature>
<keyword evidence="2" id="KW-1133">Transmembrane helix</keyword>
<feature type="transmembrane region" description="Helical" evidence="2">
    <location>
        <begin position="333"/>
        <end position="352"/>
    </location>
</feature>
<organism evidence="3 4">
    <name type="scientific">Kocuria subflava</name>
    <dbReference type="NCBI Taxonomy" id="1736139"/>
    <lineage>
        <taxon>Bacteria</taxon>
        <taxon>Bacillati</taxon>
        <taxon>Actinomycetota</taxon>
        <taxon>Actinomycetes</taxon>
        <taxon>Micrococcales</taxon>
        <taxon>Micrococcaceae</taxon>
        <taxon>Kocuria</taxon>
    </lineage>
</organism>
<evidence type="ECO:0000256" key="2">
    <source>
        <dbReference type="SAM" id="Phobius"/>
    </source>
</evidence>
<dbReference type="RefSeq" id="WP_119932457.1">
    <property type="nucleotide sequence ID" value="NZ_JAAVUN010000002.1"/>
</dbReference>